<gene>
    <name evidence="1" type="ORF">HZY62_18305</name>
    <name evidence="2" type="ORF">LX92_04048</name>
</gene>
<comment type="caution">
    <text evidence="2">The sequence shown here is derived from an EMBL/GenBank/DDBJ whole genome shotgun (WGS) entry which is preliminary data.</text>
</comment>
<organism evidence="2 3">
    <name type="scientific">Maribacter polysiphoniae</name>
    <dbReference type="NCBI Taxonomy" id="429344"/>
    <lineage>
        <taxon>Bacteria</taxon>
        <taxon>Pseudomonadati</taxon>
        <taxon>Bacteroidota</taxon>
        <taxon>Flavobacteriia</taxon>
        <taxon>Flavobacteriales</taxon>
        <taxon>Flavobacteriaceae</taxon>
        <taxon>Maribacter</taxon>
    </lineage>
</organism>
<dbReference type="AlphaFoldDB" id="A0A316DSG9"/>
<accession>A0A316DSG9</accession>
<reference evidence="2 3" key="1">
    <citation type="submission" date="2018-05" db="EMBL/GenBank/DDBJ databases">
        <title>Genomic Encyclopedia of Archaeal and Bacterial Type Strains, Phase II (KMG-II): from individual species to whole genera.</title>
        <authorList>
            <person name="Goeker M."/>
        </authorList>
    </citation>
    <scope>NUCLEOTIDE SEQUENCE [LARGE SCALE GENOMIC DNA]</scope>
    <source>
        <strain evidence="2 3">DSM 23514</strain>
    </source>
</reference>
<dbReference type="Proteomes" id="UP000245667">
    <property type="component" value="Unassembled WGS sequence"/>
</dbReference>
<evidence type="ECO:0000313" key="2">
    <source>
        <dbReference type="EMBL" id="PWK21247.1"/>
    </source>
</evidence>
<keyword evidence="4" id="KW-1185">Reference proteome</keyword>
<dbReference type="RefSeq" id="WP_109654446.1">
    <property type="nucleotide sequence ID" value="NZ_JACWLN010000012.1"/>
</dbReference>
<dbReference type="EMBL" id="JACWLN010000012">
    <property type="protein sequence ID" value="MBD1262557.1"/>
    <property type="molecule type" value="Genomic_DNA"/>
</dbReference>
<protein>
    <submittedName>
        <fullName evidence="2">Uncharacterized protein</fullName>
    </submittedName>
</protein>
<evidence type="ECO:0000313" key="4">
    <source>
        <dbReference type="Proteomes" id="UP000651837"/>
    </source>
</evidence>
<evidence type="ECO:0000313" key="1">
    <source>
        <dbReference type="EMBL" id="MBD1262557.1"/>
    </source>
</evidence>
<evidence type="ECO:0000313" key="3">
    <source>
        <dbReference type="Proteomes" id="UP000245667"/>
    </source>
</evidence>
<dbReference type="EMBL" id="QGGQ01000013">
    <property type="protein sequence ID" value="PWK21247.1"/>
    <property type="molecule type" value="Genomic_DNA"/>
</dbReference>
<reference evidence="1 4" key="2">
    <citation type="submission" date="2020-07" db="EMBL/GenBank/DDBJ databases">
        <title>The draft genome sequence of Maribacter polysiphoniae KCTC 22021.</title>
        <authorList>
            <person name="Mu L."/>
        </authorList>
    </citation>
    <scope>NUCLEOTIDE SEQUENCE [LARGE SCALE GENOMIC DNA]</scope>
    <source>
        <strain evidence="1 4">KCTC 22021</strain>
    </source>
</reference>
<name>A0A316DSG9_9FLAO</name>
<sequence length="172" mass="20181">MKLTKEISDKINEAWQYGAAPSCQFAMSELDRYVTALLNKETIEIEEEGITIKNLIEFLIWKNKKWVFQQISICNNFSVDEKIDLINEVLSKFNLTRIKFLETDPNNHYFNLILKNEVGEFQLHLGKITNMDNIPAYTINVKKLDFIMNSGMQIKFENGKNCSFEFQRLNIK</sequence>
<proteinExistence type="predicted"/>
<dbReference type="Proteomes" id="UP000651837">
    <property type="component" value="Unassembled WGS sequence"/>
</dbReference>